<organism evidence="2 3">
    <name type="scientific">Rubellimicrobium thermophilum DSM 16684</name>
    <dbReference type="NCBI Taxonomy" id="1123069"/>
    <lineage>
        <taxon>Bacteria</taxon>
        <taxon>Pseudomonadati</taxon>
        <taxon>Pseudomonadota</taxon>
        <taxon>Alphaproteobacteria</taxon>
        <taxon>Rhodobacterales</taxon>
        <taxon>Roseobacteraceae</taxon>
        <taxon>Rubellimicrobium</taxon>
    </lineage>
</organism>
<feature type="compositionally biased region" description="Basic and acidic residues" evidence="1">
    <location>
        <begin position="191"/>
        <end position="200"/>
    </location>
</feature>
<evidence type="ECO:0000313" key="2">
    <source>
        <dbReference type="EMBL" id="EPX86561.1"/>
    </source>
</evidence>
<feature type="region of interest" description="Disordered" evidence="1">
    <location>
        <begin position="15"/>
        <end position="111"/>
    </location>
</feature>
<reference evidence="2 3" key="1">
    <citation type="journal article" date="2013" name="Stand. Genomic Sci.">
        <title>Genome sequence of the reddish-pigmented Rubellimicrobium thermophilum type strain (DSM 16684(T)), a member of the Roseobacter clade.</title>
        <authorList>
            <person name="Fiebig A."/>
            <person name="Riedel T."/>
            <person name="Gronow S."/>
            <person name="Petersen J."/>
            <person name="Klenk H.P."/>
            <person name="Goker M."/>
        </authorList>
    </citation>
    <scope>NUCLEOTIDE SEQUENCE [LARGE SCALE GENOMIC DNA]</scope>
    <source>
        <strain evidence="2 3">DSM 16684</strain>
    </source>
</reference>
<proteinExistence type="predicted"/>
<evidence type="ECO:0000313" key="3">
    <source>
        <dbReference type="Proteomes" id="UP000015346"/>
    </source>
</evidence>
<gene>
    <name evidence="2" type="ORF">ruthe_01377</name>
</gene>
<feature type="region of interest" description="Disordered" evidence="1">
    <location>
        <begin position="343"/>
        <end position="362"/>
    </location>
</feature>
<dbReference type="Proteomes" id="UP000015346">
    <property type="component" value="Unassembled WGS sequence"/>
</dbReference>
<dbReference type="AlphaFoldDB" id="S9QYZ0"/>
<feature type="region of interest" description="Disordered" evidence="1">
    <location>
        <begin position="165"/>
        <end position="311"/>
    </location>
</feature>
<feature type="compositionally biased region" description="Gly residues" evidence="1">
    <location>
        <begin position="86"/>
        <end position="105"/>
    </location>
</feature>
<feature type="compositionally biased region" description="Basic residues" evidence="1">
    <location>
        <begin position="174"/>
        <end position="190"/>
    </location>
</feature>
<evidence type="ECO:0000256" key="1">
    <source>
        <dbReference type="SAM" id="MobiDB-lite"/>
    </source>
</evidence>
<keyword evidence="3" id="KW-1185">Reference proteome</keyword>
<accession>S9QYZ0</accession>
<name>S9QYZ0_9RHOB</name>
<dbReference type="HOGENOM" id="CLU_764801_0_0_5"/>
<sequence length="362" mass="37081">MRRGRSWAALSIPSMMRSRRASRSRCWRGGHDPVDGGRSGNGHRWTDDAGLGSEGCVDRQPDARAGRSVRGPDGGTRRARLRRPGAGEGGGGGDGLAPAGRGGAGCASAHRPGCAGRARGAGTGRAGADARPGLCHHRIGGQDLDQGDAARGAFGAGARPCLGGELQQPLGRAPHARPHAARDGLRRHRDRHEPSRRDRPPGPAGAAPCRSDHHHRPCASGGLRHAGGNCRREGLDLRGAGAGGRRGAQRGCAPGRDPAGRRPAGRGADHHLRGRGRSASPADRGAAVRGRDRRPGTGLARACPSQGRRRGAAFRAECPRCAGGGGGAGGRPGNVAQRAGVLDAAGRPRRARDPCLGQGRSC</sequence>
<comment type="caution">
    <text evidence="2">The sequence shown here is derived from an EMBL/GenBank/DDBJ whole genome shotgun (WGS) entry which is preliminary data.</text>
</comment>
<dbReference type="STRING" id="1123069.ruthe_01377"/>
<feature type="compositionally biased region" description="Basic and acidic residues" evidence="1">
    <location>
        <begin position="56"/>
        <end position="65"/>
    </location>
</feature>
<feature type="compositionally biased region" description="Low complexity" evidence="1">
    <location>
        <begin position="249"/>
        <end position="266"/>
    </location>
</feature>
<dbReference type="EMBL" id="AOLV01000010">
    <property type="protein sequence ID" value="EPX86561.1"/>
    <property type="molecule type" value="Genomic_DNA"/>
</dbReference>
<protein>
    <submittedName>
        <fullName evidence="2">Uncharacterized protein</fullName>
    </submittedName>
</protein>
<feature type="compositionally biased region" description="Basic residues" evidence="1">
    <location>
        <begin position="17"/>
        <end position="28"/>
    </location>
</feature>